<name>A0A7C4EWS7_9BACT</name>
<keyword evidence="1" id="KW-1133">Transmembrane helix</keyword>
<gene>
    <name evidence="2" type="ORF">ENV54_05505</name>
</gene>
<sequence length="239" mass="26337">MKNAHNCPTTPDSGVIPMKRFVYFLFMAMLLAAALSFIDVSCADEAMSGRRQCPESARSKPECALDITCLDQPVRLGNRAGVCLRADCAGVVAVLHQRSDEASFRRRFFSYRHFAFEGQFVLKDRGVLESGPVRARELFFVLPGDVIEFKIDGEDCLAKIDIQSLGYVKKGSLCELQRWLAEKTFMEMPNRDSRAGTPSASMGAAAQEACQVPGAISLFNETGIFDGLAGLFKRLNVHP</sequence>
<protein>
    <submittedName>
        <fullName evidence="2">Uncharacterized protein</fullName>
    </submittedName>
</protein>
<dbReference type="EMBL" id="DTGT01000171">
    <property type="protein sequence ID" value="HGH60737.1"/>
    <property type="molecule type" value="Genomic_DNA"/>
</dbReference>
<reference evidence="2" key="1">
    <citation type="journal article" date="2020" name="mSystems">
        <title>Genome- and Community-Level Interaction Insights into Carbon Utilization and Element Cycling Functions of Hydrothermarchaeota in Hydrothermal Sediment.</title>
        <authorList>
            <person name="Zhou Z."/>
            <person name="Liu Y."/>
            <person name="Xu W."/>
            <person name="Pan J."/>
            <person name="Luo Z.H."/>
            <person name="Li M."/>
        </authorList>
    </citation>
    <scope>NUCLEOTIDE SEQUENCE [LARGE SCALE GENOMIC DNA]</scope>
    <source>
        <strain evidence="2">SpSt-769</strain>
    </source>
</reference>
<evidence type="ECO:0000313" key="2">
    <source>
        <dbReference type="EMBL" id="HGH60737.1"/>
    </source>
</evidence>
<proteinExistence type="predicted"/>
<evidence type="ECO:0000256" key="1">
    <source>
        <dbReference type="SAM" id="Phobius"/>
    </source>
</evidence>
<accession>A0A7C4EWS7</accession>
<comment type="caution">
    <text evidence="2">The sequence shown here is derived from an EMBL/GenBank/DDBJ whole genome shotgun (WGS) entry which is preliminary data.</text>
</comment>
<keyword evidence="1" id="KW-0812">Transmembrane</keyword>
<keyword evidence="1" id="KW-0472">Membrane</keyword>
<feature type="transmembrane region" description="Helical" evidence="1">
    <location>
        <begin position="21"/>
        <end position="38"/>
    </location>
</feature>
<organism evidence="2">
    <name type="scientific">Desulfomonile tiedjei</name>
    <dbReference type="NCBI Taxonomy" id="2358"/>
    <lineage>
        <taxon>Bacteria</taxon>
        <taxon>Pseudomonadati</taxon>
        <taxon>Thermodesulfobacteriota</taxon>
        <taxon>Desulfomonilia</taxon>
        <taxon>Desulfomonilales</taxon>
        <taxon>Desulfomonilaceae</taxon>
        <taxon>Desulfomonile</taxon>
    </lineage>
</organism>
<dbReference type="AlphaFoldDB" id="A0A7C4EWS7"/>